<reference evidence="2" key="2">
    <citation type="submission" date="2017-10" db="EMBL/GenBank/DDBJ databases">
        <title>Ladona fulva Genome sequencing and assembly.</title>
        <authorList>
            <person name="Murali S."/>
            <person name="Richards S."/>
            <person name="Bandaranaike D."/>
            <person name="Bellair M."/>
            <person name="Blankenburg K."/>
            <person name="Chao H."/>
            <person name="Dinh H."/>
            <person name="Doddapaneni H."/>
            <person name="Dugan-Rocha S."/>
            <person name="Elkadiri S."/>
            <person name="Gnanaolivu R."/>
            <person name="Hernandez B."/>
            <person name="Skinner E."/>
            <person name="Javaid M."/>
            <person name="Lee S."/>
            <person name="Li M."/>
            <person name="Ming W."/>
            <person name="Munidasa M."/>
            <person name="Muniz J."/>
            <person name="Nguyen L."/>
            <person name="Hughes D."/>
            <person name="Osuji N."/>
            <person name="Pu L.-L."/>
            <person name="Puazo M."/>
            <person name="Qu C."/>
            <person name="Quiroz J."/>
            <person name="Raj R."/>
            <person name="Weissenberger G."/>
            <person name="Xin Y."/>
            <person name="Zou X."/>
            <person name="Han Y."/>
            <person name="Worley K."/>
            <person name="Muzny D."/>
            <person name="Gibbs R."/>
        </authorList>
    </citation>
    <scope>NUCLEOTIDE SEQUENCE</scope>
    <source>
        <strain evidence="2">Sampled in the wild</strain>
    </source>
</reference>
<protein>
    <submittedName>
        <fullName evidence="2">Uncharacterized protein</fullName>
    </submittedName>
</protein>
<comment type="caution">
    <text evidence="2">The sequence shown here is derived from an EMBL/GenBank/DDBJ whole genome shotgun (WGS) entry which is preliminary data.</text>
</comment>
<feature type="compositionally biased region" description="Acidic residues" evidence="1">
    <location>
        <begin position="62"/>
        <end position="87"/>
    </location>
</feature>
<dbReference type="EMBL" id="KZ308948">
    <property type="protein sequence ID" value="KAG8235773.1"/>
    <property type="molecule type" value="Genomic_DNA"/>
</dbReference>
<keyword evidence="3" id="KW-1185">Reference proteome</keyword>
<dbReference type="AlphaFoldDB" id="A0A8K0P8C0"/>
<dbReference type="Proteomes" id="UP000792457">
    <property type="component" value="Unassembled WGS sequence"/>
</dbReference>
<feature type="compositionally biased region" description="Basic and acidic residues" evidence="1">
    <location>
        <begin position="25"/>
        <end position="61"/>
    </location>
</feature>
<reference evidence="2" key="1">
    <citation type="submission" date="2013-04" db="EMBL/GenBank/DDBJ databases">
        <authorList>
            <person name="Qu J."/>
            <person name="Murali S.C."/>
            <person name="Bandaranaike D."/>
            <person name="Bellair M."/>
            <person name="Blankenburg K."/>
            <person name="Chao H."/>
            <person name="Dinh H."/>
            <person name="Doddapaneni H."/>
            <person name="Downs B."/>
            <person name="Dugan-Rocha S."/>
            <person name="Elkadiri S."/>
            <person name="Gnanaolivu R.D."/>
            <person name="Hernandez B."/>
            <person name="Javaid M."/>
            <person name="Jayaseelan J.C."/>
            <person name="Lee S."/>
            <person name="Li M."/>
            <person name="Ming W."/>
            <person name="Munidasa M."/>
            <person name="Muniz J."/>
            <person name="Nguyen L."/>
            <person name="Ongeri F."/>
            <person name="Osuji N."/>
            <person name="Pu L.-L."/>
            <person name="Puazo M."/>
            <person name="Qu C."/>
            <person name="Quiroz J."/>
            <person name="Raj R."/>
            <person name="Weissenberger G."/>
            <person name="Xin Y."/>
            <person name="Zou X."/>
            <person name="Han Y."/>
            <person name="Richards S."/>
            <person name="Worley K."/>
            <person name="Muzny D."/>
            <person name="Gibbs R."/>
        </authorList>
    </citation>
    <scope>NUCLEOTIDE SEQUENCE</scope>
    <source>
        <strain evidence="2">Sampled in the wild</strain>
    </source>
</reference>
<sequence length="160" mass="18491">MPCTRRLWEQPIGLSPWVSFNPRPTQDKRDSDLRRIYFEEREDDERSERGLEESEERHKAEEEDPEEEEGNFDDLEREEQDSEEDDVQFGGETSGSVSAPTGYSDRTEDSDEEGSSEERYRGSRGVRQEIGFDSEPGERSTDPDDHQCFICGLPFANSDL</sequence>
<evidence type="ECO:0000256" key="1">
    <source>
        <dbReference type="SAM" id="MobiDB-lite"/>
    </source>
</evidence>
<evidence type="ECO:0000313" key="2">
    <source>
        <dbReference type="EMBL" id="KAG8235773.1"/>
    </source>
</evidence>
<feature type="region of interest" description="Disordered" evidence="1">
    <location>
        <begin position="15"/>
        <end position="147"/>
    </location>
</feature>
<proteinExistence type="predicted"/>
<evidence type="ECO:0000313" key="3">
    <source>
        <dbReference type="Proteomes" id="UP000792457"/>
    </source>
</evidence>
<accession>A0A8K0P8C0</accession>
<name>A0A8K0P8C0_LADFU</name>
<feature type="compositionally biased region" description="Basic and acidic residues" evidence="1">
    <location>
        <begin position="136"/>
        <end position="147"/>
    </location>
</feature>
<gene>
    <name evidence="2" type="ORF">J437_LFUL015212</name>
</gene>
<organism evidence="2 3">
    <name type="scientific">Ladona fulva</name>
    <name type="common">Scarce chaser dragonfly</name>
    <name type="synonym">Libellula fulva</name>
    <dbReference type="NCBI Taxonomy" id="123851"/>
    <lineage>
        <taxon>Eukaryota</taxon>
        <taxon>Metazoa</taxon>
        <taxon>Ecdysozoa</taxon>
        <taxon>Arthropoda</taxon>
        <taxon>Hexapoda</taxon>
        <taxon>Insecta</taxon>
        <taxon>Pterygota</taxon>
        <taxon>Palaeoptera</taxon>
        <taxon>Odonata</taxon>
        <taxon>Epiprocta</taxon>
        <taxon>Anisoptera</taxon>
        <taxon>Libelluloidea</taxon>
        <taxon>Libellulidae</taxon>
        <taxon>Ladona</taxon>
    </lineage>
</organism>